<comment type="subcellular location">
    <subcellularLocation>
        <location evidence="1">Plastid</location>
        <location evidence="1">Chloroplast membrane</location>
        <topology evidence="1">Multi-pass membrane protein</topology>
    </subcellularLocation>
</comment>
<evidence type="ECO:0000256" key="4">
    <source>
        <dbReference type="ARBA" id="ARBA00022692"/>
    </source>
</evidence>
<evidence type="ECO:0000313" key="8">
    <source>
        <dbReference type="EMBL" id="KVH93656.1"/>
    </source>
</evidence>
<evidence type="ECO:0000256" key="7">
    <source>
        <dbReference type="SAM" id="Phobius"/>
    </source>
</evidence>
<evidence type="ECO:0000256" key="5">
    <source>
        <dbReference type="ARBA" id="ARBA00022989"/>
    </source>
</evidence>
<dbReference type="InterPro" id="IPR044878">
    <property type="entry name" value="UbiA_sf"/>
</dbReference>
<dbReference type="GO" id="GO:0016765">
    <property type="term" value="F:transferase activity, transferring alkyl or aryl (other than methyl) groups"/>
    <property type="evidence" value="ECO:0007669"/>
    <property type="project" value="InterPro"/>
</dbReference>
<dbReference type="Proteomes" id="UP000243975">
    <property type="component" value="Unassembled WGS sequence"/>
</dbReference>
<dbReference type="Gene3D" id="1.10.357.140">
    <property type="entry name" value="UbiA prenyltransferase"/>
    <property type="match status" value="1"/>
</dbReference>
<dbReference type="EMBL" id="LEKV01004643">
    <property type="protein sequence ID" value="KVH93656.1"/>
    <property type="molecule type" value="Genomic_DNA"/>
</dbReference>
<reference evidence="8 9" key="1">
    <citation type="journal article" date="2016" name="Sci. Rep.">
        <title>The genome sequence of the outbreeding globe artichoke constructed de novo incorporating a phase-aware low-pass sequencing strategy of F1 progeny.</title>
        <authorList>
            <person name="Scaglione D."/>
            <person name="Reyes-Chin-Wo S."/>
            <person name="Acquadro A."/>
            <person name="Froenicke L."/>
            <person name="Portis E."/>
            <person name="Beitel C."/>
            <person name="Tirone M."/>
            <person name="Mauro R."/>
            <person name="Lo Monaco A."/>
            <person name="Mauromicale G."/>
            <person name="Faccioli P."/>
            <person name="Cattivelli L."/>
            <person name="Rieseberg L."/>
            <person name="Michelmore R."/>
            <person name="Lanteri S."/>
        </authorList>
    </citation>
    <scope>NUCLEOTIDE SEQUENCE [LARGE SCALE GENOMIC DNA]</scope>
    <source>
        <strain evidence="8">2C</strain>
    </source>
</reference>
<dbReference type="GO" id="GO:0031969">
    <property type="term" value="C:chloroplast membrane"/>
    <property type="evidence" value="ECO:0007669"/>
    <property type="project" value="UniProtKB-SubCell"/>
</dbReference>
<sequence>MAAQFTGSSTVLPSCKFLVPSGTRCAFGTCKVRKSYTTFRLQEKRTQDVYRRFVLFQQRNAKYDSNAIHVRNKFPSDGTRNLTSFLDLALNAMDILFRFSRPYAAMATILSVLSTSFLAIERIGDLSPLFFIRVFQINKAYLPLAAGELTMNSAIIVTSFSAIMSLSIAWISGSWPLFCGLFFWFLIGTAYSANVLPFLRWKRFPYTAVLYMINSRALAVPFGYYVHAQNAIRGGVIIPTSRHFFPIAMLVVFSVVLILFKKRLWTLYVVIFFMQKDIPDIKGDEMHGIKSLASQIGPKSVS</sequence>
<evidence type="ECO:0000256" key="2">
    <source>
        <dbReference type="ARBA" id="ARBA00005985"/>
    </source>
</evidence>
<evidence type="ECO:0000313" key="9">
    <source>
        <dbReference type="Proteomes" id="UP000243975"/>
    </source>
</evidence>
<protein>
    <submittedName>
        <fullName evidence="8">UbiA prenyltransferase family</fullName>
    </submittedName>
</protein>
<dbReference type="InterPro" id="IPR000537">
    <property type="entry name" value="UbiA_prenyltransferase"/>
</dbReference>
<dbReference type="PANTHER" id="PTHR43009">
    <property type="entry name" value="HOMOGENTISATE SOLANESYLTRANSFERASE, CHLOROPLASTIC"/>
    <property type="match status" value="1"/>
</dbReference>
<name>A0A118JVU5_CYNCS</name>
<dbReference type="AlphaFoldDB" id="A0A118JVU5"/>
<gene>
    <name evidence="8" type="ORF">Ccrd_004291</name>
</gene>
<comment type="similarity">
    <text evidence="2">Belongs to the UbiA prenyltransferase family.</text>
</comment>
<dbReference type="STRING" id="59895.A0A118JVU5"/>
<evidence type="ECO:0000256" key="1">
    <source>
        <dbReference type="ARBA" id="ARBA00004508"/>
    </source>
</evidence>
<dbReference type="OMA" id="RWKRFPY"/>
<feature type="transmembrane region" description="Helical" evidence="7">
    <location>
        <begin position="243"/>
        <end position="260"/>
    </location>
</feature>
<feature type="transmembrane region" description="Helical" evidence="7">
    <location>
        <begin position="208"/>
        <end position="227"/>
    </location>
</feature>
<evidence type="ECO:0000256" key="6">
    <source>
        <dbReference type="ARBA" id="ARBA00023136"/>
    </source>
</evidence>
<feature type="transmembrane region" description="Helical" evidence="7">
    <location>
        <begin position="103"/>
        <end position="120"/>
    </location>
</feature>
<comment type="caution">
    <text evidence="8">The sequence shown here is derived from an EMBL/GenBank/DDBJ whole genome shotgun (WGS) entry which is preliminary data.</text>
</comment>
<keyword evidence="4 7" id="KW-0812">Transmembrane</keyword>
<keyword evidence="5 7" id="KW-1133">Transmembrane helix</keyword>
<dbReference type="PANTHER" id="PTHR43009:SF9">
    <property type="entry name" value="HOMOGENTISATE PHYTYLTRANSFERASE"/>
    <property type="match status" value="1"/>
</dbReference>
<dbReference type="Pfam" id="PF01040">
    <property type="entry name" value="UbiA"/>
    <property type="match status" value="1"/>
</dbReference>
<keyword evidence="3" id="KW-0808">Transferase</keyword>
<accession>A0A118JVU5</accession>
<dbReference type="Gramene" id="KVH93656">
    <property type="protein sequence ID" value="KVH93656"/>
    <property type="gene ID" value="Ccrd_004291"/>
</dbReference>
<organism evidence="8 9">
    <name type="scientific">Cynara cardunculus var. scolymus</name>
    <name type="common">Globe artichoke</name>
    <name type="synonym">Cynara scolymus</name>
    <dbReference type="NCBI Taxonomy" id="59895"/>
    <lineage>
        <taxon>Eukaryota</taxon>
        <taxon>Viridiplantae</taxon>
        <taxon>Streptophyta</taxon>
        <taxon>Embryophyta</taxon>
        <taxon>Tracheophyta</taxon>
        <taxon>Spermatophyta</taxon>
        <taxon>Magnoliopsida</taxon>
        <taxon>eudicotyledons</taxon>
        <taxon>Gunneridae</taxon>
        <taxon>Pentapetalae</taxon>
        <taxon>asterids</taxon>
        <taxon>campanulids</taxon>
        <taxon>Asterales</taxon>
        <taxon>Asteraceae</taxon>
        <taxon>Carduoideae</taxon>
        <taxon>Cardueae</taxon>
        <taxon>Carduinae</taxon>
        <taxon>Cynara</taxon>
    </lineage>
</organism>
<keyword evidence="9" id="KW-1185">Reference proteome</keyword>
<feature type="transmembrane region" description="Helical" evidence="7">
    <location>
        <begin position="141"/>
        <end position="169"/>
    </location>
</feature>
<keyword evidence="6 7" id="KW-0472">Membrane</keyword>
<feature type="transmembrane region" description="Helical" evidence="7">
    <location>
        <begin position="175"/>
        <end position="196"/>
    </location>
</feature>
<evidence type="ECO:0000256" key="3">
    <source>
        <dbReference type="ARBA" id="ARBA00022679"/>
    </source>
</evidence>
<proteinExistence type="inferred from homology"/>